<keyword evidence="3" id="KW-0408">Iron</keyword>
<evidence type="ECO:0000313" key="6">
    <source>
        <dbReference type="Proteomes" id="UP001279642"/>
    </source>
</evidence>
<keyword evidence="2" id="KW-0809">Transit peptide</keyword>
<keyword evidence="4" id="KW-0411">Iron-sulfur</keyword>
<proteinExistence type="predicted"/>
<dbReference type="Proteomes" id="UP001279642">
    <property type="component" value="Unassembled WGS sequence"/>
</dbReference>
<dbReference type="EMBL" id="JAXCLW010000005">
    <property type="protein sequence ID" value="MDY0884595.1"/>
    <property type="molecule type" value="Genomic_DNA"/>
</dbReference>
<comment type="caution">
    <text evidence="5">The sequence shown here is derived from an EMBL/GenBank/DDBJ whole genome shotgun (WGS) entry which is preliminary data.</text>
</comment>
<evidence type="ECO:0000256" key="1">
    <source>
        <dbReference type="ARBA" id="ARBA00022723"/>
    </source>
</evidence>
<keyword evidence="1" id="KW-0479">Metal-binding</keyword>
<keyword evidence="6" id="KW-1185">Reference proteome</keyword>
<evidence type="ECO:0000256" key="3">
    <source>
        <dbReference type="ARBA" id="ARBA00023004"/>
    </source>
</evidence>
<evidence type="ECO:0000313" key="5">
    <source>
        <dbReference type="EMBL" id="MDY0884595.1"/>
    </source>
</evidence>
<dbReference type="Pfam" id="PF09243">
    <property type="entry name" value="Rsm22"/>
    <property type="match status" value="1"/>
</dbReference>
<protein>
    <submittedName>
        <fullName evidence="5">Small ribosomal subunit Rsm22 family protein</fullName>
    </submittedName>
</protein>
<dbReference type="PANTHER" id="PTHR13184">
    <property type="entry name" value="37S RIBOSOMAL PROTEIN S22"/>
    <property type="match status" value="1"/>
</dbReference>
<dbReference type="InterPro" id="IPR015324">
    <property type="entry name" value="Ribosomal_Rsm22-like"/>
</dbReference>
<reference evidence="5 6" key="1">
    <citation type="journal article" date="2016" name="Antonie Van Leeuwenhoek">
        <title>Dongia soli sp. nov., isolated from soil from Dokdo, Korea.</title>
        <authorList>
            <person name="Kim D.U."/>
            <person name="Lee H."/>
            <person name="Kim H."/>
            <person name="Kim S.G."/>
            <person name="Ka J.O."/>
        </authorList>
    </citation>
    <scope>NUCLEOTIDE SEQUENCE [LARGE SCALE GENOMIC DNA]</scope>
    <source>
        <strain evidence="5 6">D78</strain>
    </source>
</reference>
<evidence type="ECO:0000256" key="4">
    <source>
        <dbReference type="ARBA" id="ARBA00023014"/>
    </source>
</evidence>
<dbReference type="Gene3D" id="3.40.50.150">
    <property type="entry name" value="Vaccinia Virus protein VP39"/>
    <property type="match status" value="1"/>
</dbReference>
<gene>
    <name evidence="5" type="ORF">SMD27_17260</name>
</gene>
<dbReference type="SUPFAM" id="SSF53335">
    <property type="entry name" value="S-adenosyl-L-methionine-dependent methyltransferases"/>
    <property type="match status" value="1"/>
</dbReference>
<organism evidence="5 6">
    <name type="scientific">Dongia soli</name>
    <dbReference type="NCBI Taxonomy" id="600628"/>
    <lineage>
        <taxon>Bacteria</taxon>
        <taxon>Pseudomonadati</taxon>
        <taxon>Pseudomonadota</taxon>
        <taxon>Alphaproteobacteria</taxon>
        <taxon>Rhodospirillales</taxon>
        <taxon>Dongiaceae</taxon>
        <taxon>Dongia</taxon>
    </lineage>
</organism>
<evidence type="ECO:0000256" key="2">
    <source>
        <dbReference type="ARBA" id="ARBA00022946"/>
    </source>
</evidence>
<dbReference type="PANTHER" id="PTHR13184:SF5">
    <property type="entry name" value="METHYLTRANSFERASE-LIKE PROTEIN 17, MITOCHONDRIAL"/>
    <property type="match status" value="1"/>
</dbReference>
<dbReference type="RefSeq" id="WP_320509668.1">
    <property type="nucleotide sequence ID" value="NZ_JAXCLW010000005.1"/>
</dbReference>
<dbReference type="InterPro" id="IPR052571">
    <property type="entry name" value="Mt_RNA_Methyltransferase"/>
</dbReference>
<accession>A0ABU5EER8</accession>
<dbReference type="InterPro" id="IPR029063">
    <property type="entry name" value="SAM-dependent_MTases_sf"/>
</dbReference>
<name>A0ABU5EER8_9PROT</name>
<sequence>MELPHALRQAVDRALDGIALADLAQAAAVLSQRYRAEVRDGRLHLSDDAAALAYLATRLPATFAAIRTSMGEVAERAPDFAPRSLLDIGAGPGSALWAASDCWNGLQDALMIEASPAIRRWGEELAAEMAIAQVRWQAGDLAEGLGNLLQHDLVTLCYVLDELAPAAREKLIDRLWSLTGGILLIVEPGTPAGWQRILDVRQRLIAAGAKIVAPCPHAAACPLIAPDWCHFARRVARSRLHRQAKGAEVPWEDEKFIYLAVARPELKLAEPAPRVIAPPRGGSGRVSLKLCQTDGKAAESLITKRDGALFKAARRVDWGDLLKP</sequence>